<feature type="coiled-coil region" evidence="1">
    <location>
        <begin position="51"/>
        <end position="99"/>
    </location>
</feature>
<evidence type="ECO:0000256" key="1">
    <source>
        <dbReference type="SAM" id="Coils"/>
    </source>
</evidence>
<sequence>MSNLCQKCGKSIARGGYPIGGGRTACRYCAVRATGLTTTALRAAHGARIAGENYRRVIKRLKDKIAKYEQLEASMQERIDYLEDEIASMIDDKETYEREMAKHGNK</sequence>
<reference evidence="2" key="1">
    <citation type="submission" date="2020-05" db="EMBL/GenBank/DDBJ databases">
        <authorList>
            <person name="Chiriac C."/>
            <person name="Salcher M."/>
            <person name="Ghai R."/>
            <person name="Kavagutti S V."/>
        </authorList>
    </citation>
    <scope>NUCLEOTIDE SEQUENCE</scope>
</reference>
<keyword evidence="1" id="KW-0175">Coiled coil</keyword>
<accession>A0A6J5SWW2</accession>
<protein>
    <submittedName>
        <fullName evidence="2">Uncharacterized protein</fullName>
    </submittedName>
</protein>
<proteinExistence type="predicted"/>
<gene>
    <name evidence="2" type="ORF">UFOVP1620_6</name>
</gene>
<evidence type="ECO:0000313" key="2">
    <source>
        <dbReference type="EMBL" id="CAB4219993.1"/>
    </source>
</evidence>
<organism evidence="2">
    <name type="scientific">uncultured Caudovirales phage</name>
    <dbReference type="NCBI Taxonomy" id="2100421"/>
    <lineage>
        <taxon>Viruses</taxon>
        <taxon>Duplodnaviria</taxon>
        <taxon>Heunggongvirae</taxon>
        <taxon>Uroviricota</taxon>
        <taxon>Caudoviricetes</taxon>
        <taxon>Peduoviridae</taxon>
        <taxon>Maltschvirus</taxon>
        <taxon>Maltschvirus maltsch</taxon>
    </lineage>
</organism>
<name>A0A6J5SWW2_9CAUD</name>
<dbReference type="EMBL" id="LR797487">
    <property type="protein sequence ID" value="CAB4219993.1"/>
    <property type="molecule type" value="Genomic_DNA"/>
</dbReference>